<dbReference type="Proteomes" id="UP000537718">
    <property type="component" value="Unassembled WGS sequence"/>
</dbReference>
<organism evidence="1 2">
    <name type="scientific">Pedobacter cryoconitis</name>
    <dbReference type="NCBI Taxonomy" id="188932"/>
    <lineage>
        <taxon>Bacteria</taxon>
        <taxon>Pseudomonadati</taxon>
        <taxon>Bacteroidota</taxon>
        <taxon>Sphingobacteriia</taxon>
        <taxon>Sphingobacteriales</taxon>
        <taxon>Sphingobacteriaceae</taxon>
        <taxon>Pedobacter</taxon>
    </lineage>
</organism>
<proteinExistence type="predicted"/>
<dbReference type="EMBL" id="JACHCF010000003">
    <property type="protein sequence ID" value="MBB5620491.1"/>
    <property type="molecule type" value="Genomic_DNA"/>
</dbReference>
<evidence type="ECO:0000313" key="2">
    <source>
        <dbReference type="Proteomes" id="UP000537718"/>
    </source>
</evidence>
<reference evidence="1 2" key="1">
    <citation type="submission" date="2020-08" db="EMBL/GenBank/DDBJ databases">
        <title>Genomic Encyclopedia of Type Strains, Phase IV (KMG-V): Genome sequencing to study the core and pangenomes of soil and plant-associated prokaryotes.</title>
        <authorList>
            <person name="Whitman W."/>
        </authorList>
    </citation>
    <scope>NUCLEOTIDE SEQUENCE [LARGE SCALE GENOMIC DNA]</scope>
    <source>
        <strain evidence="1 2">MP7CTX6</strain>
    </source>
</reference>
<accession>A0A7W8YRJ0</accession>
<dbReference type="RefSeq" id="WP_183866514.1">
    <property type="nucleotide sequence ID" value="NZ_JACHCF010000003.1"/>
</dbReference>
<sequence>MNVRIIVLGTGEKADALIIEGKLSEMPSIGDNWKFDFKKQLKNLKDAKGYLLVREDSPQLIEGCMIFQLIDKKRPFLAYIEVAPQNKGEEKTHDHVAGCLIAYAFKLSLMRGIGEYKGALYFKIGEEKKENEIKLMTLYSTKYNAYRLGDSNIMAIYDEDGKQLIDRYLNYTVNNRLL</sequence>
<comment type="caution">
    <text evidence="1">The sequence shown here is derived from an EMBL/GenBank/DDBJ whole genome shotgun (WGS) entry which is preliminary data.</text>
</comment>
<gene>
    <name evidence="1" type="ORF">HDE69_001540</name>
</gene>
<name>A0A7W8YRJ0_9SPHI</name>
<evidence type="ECO:0000313" key="1">
    <source>
        <dbReference type="EMBL" id="MBB5620491.1"/>
    </source>
</evidence>
<protein>
    <submittedName>
        <fullName evidence="1">Uncharacterized protein</fullName>
    </submittedName>
</protein>
<dbReference type="AlphaFoldDB" id="A0A7W8YRJ0"/>